<accession>A0A426WWB0</accession>
<dbReference type="AlphaFoldDB" id="A0A426WWB0"/>
<reference evidence="1 2" key="1">
    <citation type="journal article" date="2014" name="Agronomy (Basel)">
        <title>A Draft Genome Sequence for Ensete ventricosum, the Drought-Tolerant Tree Against Hunger.</title>
        <authorList>
            <person name="Harrison J."/>
            <person name="Moore K.A."/>
            <person name="Paszkiewicz K."/>
            <person name="Jones T."/>
            <person name="Grant M."/>
            <person name="Ambacheew D."/>
            <person name="Muzemil S."/>
            <person name="Studholme D.J."/>
        </authorList>
    </citation>
    <scope>NUCLEOTIDE SEQUENCE [LARGE SCALE GENOMIC DNA]</scope>
</reference>
<dbReference type="EMBL" id="AMZH03038664">
    <property type="protein sequence ID" value="RRT31519.1"/>
    <property type="molecule type" value="Genomic_DNA"/>
</dbReference>
<comment type="caution">
    <text evidence="1">The sequence shown here is derived from an EMBL/GenBank/DDBJ whole genome shotgun (WGS) entry which is preliminary data.</text>
</comment>
<evidence type="ECO:0000313" key="1">
    <source>
        <dbReference type="EMBL" id="RRT31519.1"/>
    </source>
</evidence>
<organism evidence="1 2">
    <name type="scientific">Ensete ventricosum</name>
    <name type="common">Abyssinian banana</name>
    <name type="synonym">Musa ensete</name>
    <dbReference type="NCBI Taxonomy" id="4639"/>
    <lineage>
        <taxon>Eukaryota</taxon>
        <taxon>Viridiplantae</taxon>
        <taxon>Streptophyta</taxon>
        <taxon>Embryophyta</taxon>
        <taxon>Tracheophyta</taxon>
        <taxon>Spermatophyta</taxon>
        <taxon>Magnoliopsida</taxon>
        <taxon>Liliopsida</taxon>
        <taxon>Zingiberales</taxon>
        <taxon>Musaceae</taxon>
        <taxon>Ensete</taxon>
    </lineage>
</organism>
<sequence>MGSRTSTVSRKNTTVINFARSHAQIRVSIGFSCTISEIQNTGHSRRISPW</sequence>
<name>A0A426WWB0_ENSVE</name>
<evidence type="ECO:0000313" key="2">
    <source>
        <dbReference type="Proteomes" id="UP000287651"/>
    </source>
</evidence>
<proteinExistence type="predicted"/>
<gene>
    <name evidence="1" type="ORF">B296_00057845</name>
</gene>
<dbReference type="Proteomes" id="UP000287651">
    <property type="component" value="Unassembled WGS sequence"/>
</dbReference>
<protein>
    <submittedName>
        <fullName evidence="1">Uncharacterized protein</fullName>
    </submittedName>
</protein>